<dbReference type="AlphaFoldDB" id="A0A7I8VZN3"/>
<evidence type="ECO:0000313" key="2">
    <source>
        <dbReference type="Proteomes" id="UP000549394"/>
    </source>
</evidence>
<name>A0A7I8VZN3_9ANNE</name>
<protein>
    <submittedName>
        <fullName evidence="1">DgyrCDS9598</fullName>
    </submittedName>
</protein>
<organism evidence="1 2">
    <name type="scientific">Dimorphilus gyrociliatus</name>
    <dbReference type="NCBI Taxonomy" id="2664684"/>
    <lineage>
        <taxon>Eukaryota</taxon>
        <taxon>Metazoa</taxon>
        <taxon>Spiralia</taxon>
        <taxon>Lophotrochozoa</taxon>
        <taxon>Annelida</taxon>
        <taxon>Polychaeta</taxon>
        <taxon>Polychaeta incertae sedis</taxon>
        <taxon>Dinophilidae</taxon>
        <taxon>Dimorphilus</taxon>
    </lineage>
</organism>
<keyword evidence="2" id="KW-1185">Reference proteome</keyword>
<evidence type="ECO:0000313" key="1">
    <source>
        <dbReference type="EMBL" id="CAD5121058.1"/>
    </source>
</evidence>
<accession>A0A7I8VZN3</accession>
<proteinExistence type="predicted"/>
<gene>
    <name evidence="1" type="ORF">DGYR_LOCUS9056</name>
</gene>
<dbReference type="Proteomes" id="UP000549394">
    <property type="component" value="Unassembled WGS sequence"/>
</dbReference>
<sequence>MNLCNNNRNTEIRTTKEDKPSRIIDRCQDCDKEENCSEIEHWMQMVLKGFRRLRLRGIVRVAFDQLIKEISPRSTLQVDERELELLESGISEAIKKNHVVKIKQGEGKLYKLSNAHELECDMIMIEGSDTGSEEERRPNKENKVELKFEIIKMKDIFQDSNWNFCPNVSLTSNIPPTIRQHPLLTELFSKLIHSSPRNIQDALPMAILFESESKKSPLSSILRYLYKFYKFQSKHRERVENILSRLVDESILEFTNDEMYRIVDLDNDSQTKIKLIKYVFNAIMATQNAMANIRDVKKFITGKWPYIEQDFDDGIDLARLIGLIK</sequence>
<dbReference type="EMBL" id="CAJFCJ010000013">
    <property type="protein sequence ID" value="CAD5121058.1"/>
    <property type="molecule type" value="Genomic_DNA"/>
</dbReference>
<comment type="caution">
    <text evidence="1">The sequence shown here is derived from an EMBL/GenBank/DDBJ whole genome shotgun (WGS) entry which is preliminary data.</text>
</comment>
<reference evidence="1 2" key="1">
    <citation type="submission" date="2020-08" db="EMBL/GenBank/DDBJ databases">
        <authorList>
            <person name="Hejnol A."/>
        </authorList>
    </citation>
    <scope>NUCLEOTIDE SEQUENCE [LARGE SCALE GENOMIC DNA]</scope>
</reference>